<proteinExistence type="predicted"/>
<accession>A0A4Q0SKS7</accession>
<name>A0A4Q0SKS7_9BRAD</name>
<sequence>MDVPVEDVRERPDDVADGIDAPDDGIGGSRDLLGANEETHGDPRHVFSRDQRQNGALVT</sequence>
<comment type="caution">
    <text evidence="2">The sequence shown here is derived from an EMBL/GenBank/DDBJ whole genome shotgun (WGS) entry which is preliminary data.</text>
</comment>
<dbReference type="EMBL" id="LBJM01000046">
    <property type="protein sequence ID" value="RXH39832.1"/>
    <property type="molecule type" value="Genomic_DNA"/>
</dbReference>
<feature type="compositionally biased region" description="Basic and acidic residues" evidence="1">
    <location>
        <begin position="1"/>
        <end position="14"/>
    </location>
</feature>
<gene>
    <name evidence="2" type="ORF">XH94_15700</name>
</gene>
<feature type="compositionally biased region" description="Basic and acidic residues" evidence="1">
    <location>
        <begin position="37"/>
        <end position="52"/>
    </location>
</feature>
<protein>
    <submittedName>
        <fullName evidence="2">Uncharacterized protein</fullName>
    </submittedName>
</protein>
<evidence type="ECO:0000256" key="1">
    <source>
        <dbReference type="SAM" id="MobiDB-lite"/>
    </source>
</evidence>
<evidence type="ECO:0000313" key="2">
    <source>
        <dbReference type="EMBL" id="RXH39832.1"/>
    </source>
</evidence>
<reference evidence="2 3" key="1">
    <citation type="submission" date="2015-04" db="EMBL/GenBank/DDBJ databases">
        <title>Comparative genomics of rhizobia nodulating Arachis hypogaea in China.</title>
        <authorList>
            <person name="Li Y."/>
        </authorList>
    </citation>
    <scope>NUCLEOTIDE SEQUENCE [LARGE SCALE GENOMIC DNA]</scope>
    <source>
        <strain evidence="2 3">CCBAU 51787</strain>
    </source>
</reference>
<dbReference type="Proteomes" id="UP000290565">
    <property type="component" value="Unassembled WGS sequence"/>
</dbReference>
<organism evidence="2 3">
    <name type="scientific">Bradyrhizobium zhanjiangense</name>
    <dbReference type="NCBI Taxonomy" id="1325107"/>
    <lineage>
        <taxon>Bacteria</taxon>
        <taxon>Pseudomonadati</taxon>
        <taxon>Pseudomonadota</taxon>
        <taxon>Alphaproteobacteria</taxon>
        <taxon>Hyphomicrobiales</taxon>
        <taxon>Nitrobacteraceae</taxon>
        <taxon>Bradyrhizobium</taxon>
    </lineage>
</organism>
<dbReference type="AlphaFoldDB" id="A0A4Q0SKS7"/>
<evidence type="ECO:0000313" key="3">
    <source>
        <dbReference type="Proteomes" id="UP000290565"/>
    </source>
</evidence>
<feature type="region of interest" description="Disordered" evidence="1">
    <location>
        <begin position="1"/>
        <end position="59"/>
    </location>
</feature>